<keyword evidence="5" id="KW-0598">Phosphotransferase system</keyword>
<sequence>MEQVFSYIIQLGASVMMPILFTIIGLCIGMKFGKSLKSGLYVGVGFVGLGIVTALLTTNFNTPLDAISKIFNLDLKVFDMGWPAAAAVAYNTAVGALIIPICLGINFLLLVTKCTRTVNIDLWNYWHFAFIGAVAYFVMDESLLWGYFAAISCYIVTLVMADLTADRFQGYYENMEGISIPQPFCQSFTPFAIAINWLLDRIPGFSKLDIDAEGLKKKFGVLGEPLVLGVIVGALIGAAAHFDHFTNFEEYAAGFASTSDAVMSIVKSVLFLGVTMGAVMELIPRITRLFIDGLMPISEKTQEVVKKKFKGKKVYIGMSPALVIGHPTTLVVSLLLIPVTLILAIALSKADNQFLPLASLAGMFYVFVMVLPFTKGNVVKTFIVGLVAVTIGLYFVTDMAPAFTLAANTVYEATQDKAAQIPEGFQAGAMDFASSLFGYVVYACVKYLQWIGMGVLTIITVAMVAWNRLRIVREEKNSK</sequence>
<dbReference type="GO" id="GO:0009401">
    <property type="term" value="P:phosphoenolpyruvate-dependent sugar phosphotransferase system"/>
    <property type="evidence" value="ECO:0007669"/>
    <property type="project" value="UniProtKB-KW"/>
</dbReference>
<dbReference type="Pfam" id="PF03611">
    <property type="entry name" value="EIIC-GAT"/>
    <property type="match status" value="1"/>
</dbReference>
<keyword evidence="3" id="KW-1003">Cell membrane</keyword>
<dbReference type="Proteomes" id="UP000198779">
    <property type="component" value="Unassembled WGS sequence"/>
</dbReference>
<reference evidence="12 13" key="2">
    <citation type="submission" date="2016-10" db="EMBL/GenBank/DDBJ databases">
        <authorList>
            <person name="Varghese N."/>
            <person name="Submissions S."/>
        </authorList>
    </citation>
    <scope>NUCLEOTIDE SEQUENCE</scope>
    <source>
        <strain evidence="12">BP1-145</strain>
        <strain evidence="13">BP1-148</strain>
    </source>
</reference>
<feature type="transmembrane region" description="Helical" evidence="9">
    <location>
        <begin position="353"/>
        <end position="371"/>
    </location>
</feature>
<dbReference type="EMBL" id="FNIW01000022">
    <property type="protein sequence ID" value="SDO49048.1"/>
    <property type="molecule type" value="Genomic_DNA"/>
</dbReference>
<evidence type="ECO:0000256" key="7">
    <source>
        <dbReference type="ARBA" id="ARBA00022989"/>
    </source>
</evidence>
<evidence type="ECO:0000313" key="11">
    <source>
        <dbReference type="EMBL" id="SDG94372.1"/>
    </source>
</evidence>
<feature type="transmembrane region" description="Helical" evidence="9">
    <location>
        <begin position="378"/>
        <end position="396"/>
    </location>
</feature>
<evidence type="ECO:0000259" key="10">
    <source>
        <dbReference type="PROSITE" id="PS51104"/>
    </source>
</evidence>
<dbReference type="STRING" id="645274.SAMN04487901_11342"/>
<dbReference type="AlphaFoldDB" id="A0A1H0JZ25"/>
<feature type="transmembrane region" description="Helical" evidence="9">
    <location>
        <begin position="80"/>
        <end position="110"/>
    </location>
</feature>
<dbReference type="InterPro" id="IPR004703">
    <property type="entry name" value="PTS_sugar-sp_permease"/>
</dbReference>
<dbReference type="PANTHER" id="PTHR37324">
    <property type="entry name" value="PTS SYSTEM GALACTITOL-SPECIFIC EIIC COMPONENT"/>
    <property type="match status" value="1"/>
</dbReference>
<dbReference type="Proteomes" id="UP000199134">
    <property type="component" value="Unassembled WGS sequence"/>
</dbReference>
<feature type="transmembrane region" description="Helical" evidence="9">
    <location>
        <begin position="145"/>
        <end position="165"/>
    </location>
</feature>
<dbReference type="InterPro" id="IPR013853">
    <property type="entry name" value="EIIC-GAT"/>
</dbReference>
<feature type="transmembrane region" description="Helical" evidence="9">
    <location>
        <begin position="122"/>
        <end position="139"/>
    </location>
</feature>
<proteinExistence type="predicted"/>
<accession>A0A1G7YCU6</accession>
<name>A0A1H0JZ25_9BACT</name>
<feature type="transmembrane region" description="Helical" evidence="9">
    <location>
        <begin position="40"/>
        <end position="60"/>
    </location>
</feature>
<evidence type="ECO:0000256" key="1">
    <source>
        <dbReference type="ARBA" id="ARBA00004651"/>
    </source>
</evidence>
<organism evidence="12 14">
    <name type="scientific">Prevotella communis</name>
    <dbReference type="NCBI Taxonomy" id="2913614"/>
    <lineage>
        <taxon>Bacteria</taxon>
        <taxon>Pseudomonadati</taxon>
        <taxon>Bacteroidota</taxon>
        <taxon>Bacteroidia</taxon>
        <taxon>Bacteroidales</taxon>
        <taxon>Prevotellaceae</taxon>
        <taxon>Prevotella</taxon>
    </lineage>
</organism>
<keyword evidence="8 9" id="KW-0472">Membrane</keyword>
<dbReference type="PROSITE" id="PS51104">
    <property type="entry name" value="PTS_EIIC_TYPE_2"/>
    <property type="match status" value="1"/>
</dbReference>
<evidence type="ECO:0000313" key="14">
    <source>
        <dbReference type="Proteomes" id="UP000199134"/>
    </source>
</evidence>
<feature type="transmembrane region" description="Helical" evidence="9">
    <location>
        <begin position="225"/>
        <end position="242"/>
    </location>
</feature>
<keyword evidence="4" id="KW-0762">Sugar transport</keyword>
<evidence type="ECO:0000256" key="4">
    <source>
        <dbReference type="ARBA" id="ARBA00022597"/>
    </source>
</evidence>
<evidence type="ECO:0000256" key="5">
    <source>
        <dbReference type="ARBA" id="ARBA00022683"/>
    </source>
</evidence>
<gene>
    <name evidence="12" type="ORF">SAMN04487900_12236</name>
    <name evidence="11" type="ORF">SAMN04487901_11342</name>
</gene>
<dbReference type="PIRSF" id="PIRSF006304">
    <property type="entry name" value="GatC"/>
    <property type="match status" value="1"/>
</dbReference>
<keyword evidence="6 9" id="KW-0812">Transmembrane</keyword>
<dbReference type="OrthoDB" id="9787936at2"/>
<dbReference type="InterPro" id="IPR013014">
    <property type="entry name" value="PTS_EIIC_2"/>
</dbReference>
<evidence type="ECO:0000256" key="8">
    <source>
        <dbReference type="ARBA" id="ARBA00023136"/>
    </source>
</evidence>
<dbReference type="PANTHER" id="PTHR37324:SF2">
    <property type="entry name" value="PTS SYSTEM GALACTITOL-SPECIFIC EIIC COMPONENT"/>
    <property type="match status" value="1"/>
</dbReference>
<keyword evidence="13" id="KW-1185">Reference proteome</keyword>
<evidence type="ECO:0000256" key="3">
    <source>
        <dbReference type="ARBA" id="ARBA00022475"/>
    </source>
</evidence>
<evidence type="ECO:0000313" key="13">
    <source>
        <dbReference type="Proteomes" id="UP000198779"/>
    </source>
</evidence>
<evidence type="ECO:0000313" key="12">
    <source>
        <dbReference type="EMBL" id="SDO49048.1"/>
    </source>
</evidence>
<feature type="transmembrane region" description="Helical" evidence="9">
    <location>
        <begin position="447"/>
        <end position="466"/>
    </location>
</feature>
<feature type="transmembrane region" description="Helical" evidence="9">
    <location>
        <begin position="6"/>
        <end position="28"/>
    </location>
</feature>
<dbReference type="GO" id="GO:0005886">
    <property type="term" value="C:plasma membrane"/>
    <property type="evidence" value="ECO:0007669"/>
    <property type="project" value="UniProtKB-SubCell"/>
</dbReference>
<evidence type="ECO:0000256" key="6">
    <source>
        <dbReference type="ARBA" id="ARBA00022692"/>
    </source>
</evidence>
<evidence type="ECO:0000256" key="9">
    <source>
        <dbReference type="SAM" id="Phobius"/>
    </source>
</evidence>
<comment type="subcellular location">
    <subcellularLocation>
        <location evidence="1">Cell membrane</location>
        <topology evidence="1">Multi-pass membrane protein</topology>
    </subcellularLocation>
</comment>
<accession>A0A1H0JZ25</accession>
<dbReference type="EMBL" id="FNCQ01000013">
    <property type="protein sequence ID" value="SDG94372.1"/>
    <property type="molecule type" value="Genomic_DNA"/>
</dbReference>
<protein>
    <submittedName>
        <fullName evidence="12">PTS system, galactitol-specific IIC component</fullName>
    </submittedName>
</protein>
<reference evidence="11 14" key="1">
    <citation type="submission" date="2016-10" db="EMBL/GenBank/DDBJ databases">
        <authorList>
            <person name="de Groot N.N."/>
        </authorList>
    </citation>
    <scope>NUCLEOTIDE SEQUENCE [LARGE SCALE GENOMIC DNA]</scope>
    <source>
        <strain evidence="14">BP1-145</strain>
        <strain evidence="11">BP1-148</strain>
    </source>
</reference>
<feature type="transmembrane region" description="Helical" evidence="9">
    <location>
        <begin position="262"/>
        <end position="283"/>
    </location>
</feature>
<feature type="domain" description="PTS EIIC type-2" evidence="10">
    <location>
        <begin position="5"/>
        <end position="463"/>
    </location>
</feature>
<keyword evidence="7 9" id="KW-1133">Transmembrane helix</keyword>
<feature type="transmembrane region" description="Helical" evidence="9">
    <location>
        <begin position="314"/>
        <end position="347"/>
    </location>
</feature>
<evidence type="ECO:0000256" key="2">
    <source>
        <dbReference type="ARBA" id="ARBA00022448"/>
    </source>
</evidence>
<dbReference type="RefSeq" id="WP_091818474.1">
    <property type="nucleotide sequence ID" value="NZ_CP091791.1"/>
</dbReference>
<keyword evidence="2" id="KW-0813">Transport</keyword>
<dbReference type="GO" id="GO:0015577">
    <property type="term" value="F:galactitol transmembrane transporter activity"/>
    <property type="evidence" value="ECO:0007669"/>
    <property type="project" value="InterPro"/>
</dbReference>